<dbReference type="Gene3D" id="2.40.128.90">
    <property type="entry name" value="OMPT-like"/>
    <property type="match status" value="1"/>
</dbReference>
<proteinExistence type="predicted"/>
<dbReference type="KEGG" id="pnl:PNK_1064"/>
<evidence type="ECO:0000313" key="2">
    <source>
        <dbReference type="EMBL" id="CUI16681.1"/>
    </source>
</evidence>
<sequence length="298" mass="34713">MSLKKHLIFTLFFFSLCSSYVLHSELLGFDLKLTNGYRNDSLSTSVESNDSYSLLAKDDLKLDSISLYQLGFKGRLSLLDFLVRVDANYGWAVHGKCIESQLFDSSSPSHLRANIRKGWIKEATFGIGYQFNLIPFCQFFTITPMGGWSYHEQFFKSSHLHGYVDANNLTYTNRWEGPWCGIDLECRLHEFVFNAGYEYHLVDWHGKRKLSDLQSIRKHFFSDRHHSDHAHGQVFYIDSKWNFNLCWYVGLGLKLQEWKAIKGHWKPISGFSAYSNEERIKQTKWRSFAITIDLGVNI</sequence>
<dbReference type="InterPro" id="IPR053724">
    <property type="entry name" value="OMP_A26_sf"/>
</dbReference>
<feature type="domain" description="Protochlamydia outer membrane protein" evidence="1">
    <location>
        <begin position="32"/>
        <end position="297"/>
    </location>
</feature>
<keyword evidence="3" id="KW-1185">Reference proteome</keyword>
<evidence type="ECO:0000313" key="3">
    <source>
        <dbReference type="Proteomes" id="UP000069902"/>
    </source>
</evidence>
<organism evidence="2 3">
    <name type="scientific">Candidatus Protochlamydia naegleriophila</name>
    <dbReference type="NCBI Taxonomy" id="389348"/>
    <lineage>
        <taxon>Bacteria</taxon>
        <taxon>Pseudomonadati</taxon>
        <taxon>Chlamydiota</taxon>
        <taxon>Chlamydiia</taxon>
        <taxon>Parachlamydiales</taxon>
        <taxon>Parachlamydiaceae</taxon>
        <taxon>Candidatus Protochlamydia</taxon>
    </lineage>
</organism>
<dbReference type="Proteomes" id="UP000069902">
    <property type="component" value="Chromosome cPNK"/>
</dbReference>
<dbReference type="AlphaFoldDB" id="A0A0U5J9H6"/>
<gene>
    <name evidence="2" type="ORF">PNK_1064</name>
</gene>
<reference evidence="3" key="1">
    <citation type="submission" date="2015-09" db="EMBL/GenBank/DDBJ databases">
        <authorList>
            <person name="Bertelli C."/>
        </authorList>
    </citation>
    <scope>NUCLEOTIDE SEQUENCE [LARGE SCALE GENOMIC DNA]</scope>
    <source>
        <strain evidence="3">KNic</strain>
    </source>
</reference>
<protein>
    <recommendedName>
        <fullName evidence="1">Protochlamydia outer membrane protein domain-containing protein</fullName>
    </recommendedName>
</protein>
<dbReference type="RefSeq" id="WP_059060746.1">
    <property type="nucleotide sequence ID" value="NZ_LN879502.1"/>
</dbReference>
<dbReference type="InterPro" id="IPR035163">
    <property type="entry name" value="Pom"/>
</dbReference>
<evidence type="ECO:0000259" key="1">
    <source>
        <dbReference type="Pfam" id="PF17251"/>
    </source>
</evidence>
<name>A0A0U5J9H6_9BACT</name>
<dbReference type="EMBL" id="LN879502">
    <property type="protein sequence ID" value="CUI16681.1"/>
    <property type="molecule type" value="Genomic_DNA"/>
</dbReference>
<dbReference type="PATRIC" id="fig|389348.3.peg.1174"/>
<accession>A0A0U5J9H6</accession>
<dbReference type="InParanoid" id="A0A0U5J9H6"/>
<dbReference type="Pfam" id="PF17251">
    <property type="entry name" value="Pom"/>
    <property type="match status" value="1"/>
</dbReference>